<gene>
    <name evidence="1" type="ORF">DCHRY22_LOCUS7876</name>
</gene>
<organism evidence="1 2">
    <name type="scientific">Danaus chrysippus</name>
    <name type="common">African queen</name>
    <dbReference type="NCBI Taxonomy" id="151541"/>
    <lineage>
        <taxon>Eukaryota</taxon>
        <taxon>Metazoa</taxon>
        <taxon>Ecdysozoa</taxon>
        <taxon>Arthropoda</taxon>
        <taxon>Hexapoda</taxon>
        <taxon>Insecta</taxon>
        <taxon>Pterygota</taxon>
        <taxon>Neoptera</taxon>
        <taxon>Endopterygota</taxon>
        <taxon>Lepidoptera</taxon>
        <taxon>Glossata</taxon>
        <taxon>Ditrysia</taxon>
        <taxon>Papilionoidea</taxon>
        <taxon>Nymphalidae</taxon>
        <taxon>Danainae</taxon>
        <taxon>Danaini</taxon>
        <taxon>Danaina</taxon>
        <taxon>Danaus</taxon>
        <taxon>Anosia</taxon>
    </lineage>
</organism>
<protein>
    <submittedName>
        <fullName evidence="1">(African queen) hypothetical protein</fullName>
    </submittedName>
</protein>
<sequence length="114" mass="12525">MSNKSRTLLDIFQEILAASGNSSDSKSINESHILSVLQEQASRGRSENLGSILVKVVSDVQRKLNLSIKTDTCGYCDGDFRDVVEAYNGIHGYVSLICKNFGPVRKNSEHIHGL</sequence>
<dbReference type="Proteomes" id="UP000789524">
    <property type="component" value="Unassembled WGS sequence"/>
</dbReference>
<accession>A0A8J2QTL6</accession>
<keyword evidence="2" id="KW-1185">Reference proteome</keyword>
<evidence type="ECO:0000313" key="1">
    <source>
        <dbReference type="EMBL" id="CAG9567638.1"/>
    </source>
</evidence>
<reference evidence="1" key="1">
    <citation type="submission" date="2021-09" db="EMBL/GenBank/DDBJ databases">
        <authorList>
            <person name="Martin H S."/>
        </authorList>
    </citation>
    <scope>NUCLEOTIDE SEQUENCE</scope>
</reference>
<dbReference type="EMBL" id="CAKASE010000058">
    <property type="protein sequence ID" value="CAG9567638.1"/>
    <property type="molecule type" value="Genomic_DNA"/>
</dbReference>
<dbReference type="AlphaFoldDB" id="A0A8J2QTL6"/>
<name>A0A8J2QTL6_9NEOP</name>
<evidence type="ECO:0000313" key="2">
    <source>
        <dbReference type="Proteomes" id="UP000789524"/>
    </source>
</evidence>
<comment type="caution">
    <text evidence="1">The sequence shown here is derived from an EMBL/GenBank/DDBJ whole genome shotgun (WGS) entry which is preliminary data.</text>
</comment>
<dbReference type="OrthoDB" id="7358153at2759"/>
<proteinExistence type="predicted"/>